<keyword evidence="4" id="KW-1185">Reference proteome</keyword>
<dbReference type="InterPro" id="IPR049349">
    <property type="entry name" value="DUF2264_N"/>
</dbReference>
<evidence type="ECO:0000313" key="3">
    <source>
        <dbReference type="EMBL" id="MDI3421516.1"/>
    </source>
</evidence>
<reference evidence="3 4" key="1">
    <citation type="submission" date="2023-05" db="EMBL/GenBank/DDBJ databases">
        <title>Draft genome sequence of Streptomyces sp. B-S-A12 isolated from a cave soil in Thailand.</title>
        <authorList>
            <person name="Chamroensaksri N."/>
            <person name="Muangham S."/>
        </authorList>
    </citation>
    <scope>NUCLEOTIDE SEQUENCE [LARGE SCALE GENOMIC DNA]</scope>
    <source>
        <strain evidence="3 4">B-S-A12</strain>
    </source>
</reference>
<dbReference type="EMBL" id="JASCIS010000025">
    <property type="protein sequence ID" value="MDI3421516.1"/>
    <property type="molecule type" value="Genomic_DNA"/>
</dbReference>
<organism evidence="3 4">
    <name type="scientific">Streptomyces luteolus</name>
    <dbReference type="NCBI Taxonomy" id="3043615"/>
    <lineage>
        <taxon>Bacteria</taxon>
        <taxon>Bacillati</taxon>
        <taxon>Actinomycetota</taxon>
        <taxon>Actinomycetes</taxon>
        <taxon>Kitasatosporales</taxon>
        <taxon>Streptomycetaceae</taxon>
        <taxon>Streptomyces</taxon>
    </lineage>
</organism>
<dbReference type="Pfam" id="PF10022">
    <property type="entry name" value="DUF2264"/>
    <property type="match status" value="1"/>
</dbReference>
<dbReference type="PANTHER" id="PTHR35339:SF4">
    <property type="entry name" value="LINALOOL DEHYDRATASE_ISOMERASE DOMAIN-CONTAINING PROTEIN"/>
    <property type="match status" value="1"/>
</dbReference>
<dbReference type="RefSeq" id="WP_282537381.1">
    <property type="nucleotide sequence ID" value="NZ_JASCIS010000025.1"/>
</dbReference>
<evidence type="ECO:0000256" key="1">
    <source>
        <dbReference type="SAM" id="MobiDB-lite"/>
    </source>
</evidence>
<protein>
    <submittedName>
        <fullName evidence="3">DUF2264 domain-containing protein</fullName>
    </submittedName>
</protein>
<accession>A0ABT6T1J9</accession>
<feature type="domain" description="DUF2264" evidence="2">
    <location>
        <begin position="23"/>
        <end position="371"/>
    </location>
</feature>
<evidence type="ECO:0000259" key="2">
    <source>
        <dbReference type="Pfam" id="PF10022"/>
    </source>
</evidence>
<comment type="caution">
    <text evidence="3">The sequence shown here is derived from an EMBL/GenBank/DDBJ whole genome shotgun (WGS) entry which is preliminary data.</text>
</comment>
<dbReference type="InterPro" id="IPR016624">
    <property type="entry name" value="UCP014753"/>
</dbReference>
<feature type="region of interest" description="Disordered" evidence="1">
    <location>
        <begin position="537"/>
        <end position="562"/>
    </location>
</feature>
<dbReference type="PANTHER" id="PTHR35339">
    <property type="entry name" value="LINALOOL DEHYDRATASE_ISOMERASE DOMAIN-CONTAINING PROTEIN"/>
    <property type="match status" value="1"/>
</dbReference>
<evidence type="ECO:0000313" key="4">
    <source>
        <dbReference type="Proteomes" id="UP001237105"/>
    </source>
</evidence>
<gene>
    <name evidence="3" type="ORF">QIT00_23670</name>
</gene>
<dbReference type="Proteomes" id="UP001237105">
    <property type="component" value="Unassembled WGS sequence"/>
</dbReference>
<name>A0ABT6T1J9_9ACTN</name>
<sequence>MKPNNGVDVPARSRISPRTGWERRHWAALADRMLKALDAHRSPGGARVLLPGPYSSSGPDSDGLEGYARSLLLAGFRIAGERGADPDHLIERYAAGLAAGTDPHHPEAWPRPDLVGQAKVEAASLALILQLTKDWLWDKLDDRVREATVAWLSTVVNQPYVRNNWVWFRIVTESFLREAGGPWSAADIEEDLAFHASMRRAGGWLADGEERGYDHYVGWALHTYPLLWTRLFDVTGSLCPPEVRAGWEADLARYLDDAVRLVGADGSPLLQGRSLIYRYAAAAPLWMGALTGAGRLSPGLTRRAASGMLDHFTRRQVPDAEGLLTLGWHHAWPGIRQSYSGPGSPYWAAKGMLGLALPADHPVWTAVEEPLPLEESDQSRAVEAPGWLVSARRADGVVTVLNHGTDHALPGTVRSDAPVYARLGYSTATLPPLTGPTVADPLDNTVTLLDADGRASHRTGFTALGTHELPGGALMALSSGRVHWVDLTGDTGLDHGSGRTGPATPGPVVTVASVVRDGVEVRLARVEGPPGPAVRLRLGGWPLTADTPPGSDSGHAPKPYATASTEGLTSRLHALTGFAGAGVHTEEGTSPLGRFTAVPWLTAEVPAPGTTLAAVVTLTREAPAHHPTLQVRPDGDGGHLARVDWPGGVVTQARIRKV</sequence>
<proteinExistence type="predicted"/>